<dbReference type="Pfam" id="PF23640">
    <property type="entry name" value="UPA_SH3BP4"/>
    <property type="match status" value="1"/>
</dbReference>
<dbReference type="Pfam" id="PF24094">
    <property type="entry name" value="DEATH_SH3BP4"/>
    <property type="match status" value="1"/>
</dbReference>
<comment type="subcellular location">
    <subcellularLocation>
        <location evidence="1">Nucleus</location>
    </subcellularLocation>
</comment>
<dbReference type="OrthoDB" id="10000126at2759"/>
<dbReference type="AGR" id="Xenbase:XB-GENE-6487739"/>
<dbReference type="InterPro" id="IPR056183">
    <property type="entry name" value="DEATH_SH3BP4"/>
</dbReference>
<dbReference type="Proteomes" id="UP000186698">
    <property type="component" value="Chromosome 6L"/>
</dbReference>
<dbReference type="InterPro" id="IPR056182">
    <property type="entry name" value="UPA_SH3BP4"/>
</dbReference>
<dbReference type="PROSITE" id="PS50002">
    <property type="entry name" value="SH3"/>
    <property type="match status" value="1"/>
</dbReference>
<dbReference type="Xenbase" id="XB-GENE-6487739">
    <property type="gene designation" value="macc1.L"/>
</dbReference>
<dbReference type="PaxDb" id="8355-A0A1L8FW14"/>
<protein>
    <submittedName>
        <fullName evidence="5">Metastasis-associated in colon cancer protein 1</fullName>
    </submittedName>
</protein>
<gene>
    <name evidence="5 6" type="primary">macc1.L</name>
</gene>
<dbReference type="Gene3D" id="2.60.220.30">
    <property type="match status" value="1"/>
</dbReference>
<dbReference type="RefSeq" id="XP_018122862.1">
    <property type="nucleotide sequence ID" value="XM_018267373.2"/>
</dbReference>
<keyword evidence="3" id="KW-0539">Nucleus</keyword>
<dbReference type="InterPro" id="IPR000906">
    <property type="entry name" value="ZU5_dom"/>
</dbReference>
<dbReference type="AlphaFoldDB" id="A0A1L8FW14"/>
<dbReference type="KEGG" id="xla:108718869"/>
<dbReference type="GeneID" id="108718869"/>
<evidence type="ECO:0000256" key="2">
    <source>
        <dbReference type="ARBA" id="ARBA00022443"/>
    </source>
</evidence>
<keyword evidence="4" id="KW-1185">Reference proteome</keyword>
<organism evidence="4 5">
    <name type="scientific">Xenopus laevis</name>
    <name type="common">African clawed frog</name>
    <dbReference type="NCBI Taxonomy" id="8355"/>
    <lineage>
        <taxon>Eukaryota</taxon>
        <taxon>Metazoa</taxon>
        <taxon>Chordata</taxon>
        <taxon>Craniata</taxon>
        <taxon>Vertebrata</taxon>
        <taxon>Euteleostomi</taxon>
        <taxon>Amphibia</taxon>
        <taxon>Batrachia</taxon>
        <taxon>Anura</taxon>
        <taxon>Pipoidea</taxon>
        <taxon>Pipidae</taxon>
        <taxon>Xenopodinae</taxon>
        <taxon>Xenopus</taxon>
        <taxon>Xenopus</taxon>
    </lineage>
</organism>
<dbReference type="PROSITE" id="PS51145">
    <property type="entry name" value="ZU5"/>
    <property type="match status" value="1"/>
</dbReference>
<evidence type="ECO:0000313" key="5">
    <source>
        <dbReference type="RefSeq" id="XP_018122862.1"/>
    </source>
</evidence>
<dbReference type="PANTHER" id="PTHR15603">
    <property type="entry name" value="SH3 DOMAIN-CONTAINING PROTEIN"/>
    <property type="match status" value="1"/>
</dbReference>
<name>A0A1L8FW14_XENLA</name>
<keyword evidence="2" id="KW-0728">SH3 domain</keyword>
<evidence type="ECO:0000256" key="1">
    <source>
        <dbReference type="ARBA" id="ARBA00004123"/>
    </source>
</evidence>
<dbReference type="PANTHER" id="PTHR15603:SF1">
    <property type="entry name" value="METASTASIS-ASSOCIATED IN COLON CANCER PROTEIN 1"/>
    <property type="match status" value="1"/>
</dbReference>
<dbReference type="Pfam" id="PF23637">
    <property type="entry name" value="SH3BP4_C"/>
    <property type="match status" value="1"/>
</dbReference>
<dbReference type="FunFam" id="2.60.220.30:FF:000016">
    <property type="entry name" value="MET transcriptional regulator MACC1"/>
    <property type="match status" value="1"/>
</dbReference>
<dbReference type="STRING" id="8355.A0A1L8FW14"/>
<dbReference type="InterPro" id="IPR056181">
    <property type="entry name" value="SH3BP4_C"/>
</dbReference>
<evidence type="ECO:0000313" key="6">
    <source>
        <dbReference type="Xenbase" id="XB-GENE-6487739"/>
    </source>
</evidence>
<sequence length="850" mass="96215">MSKGRLNSFRPAGISRSKSEGTLIDFDDPKFPANNADTISKEIDLLIDWQNVFQDHSKNSSKPSNPFWNGLSDSNPFLDDVVQANTFSKSKAHTSILKEDPFLLFAETEARDSVASSGDELDINYLLKKAASRKGARSKSVSDLSLLDYKDADVSASSSQILAPDLDWLQNDREAYKMAWLSHRQLTRSCLDLDIMSQSPGWAQTQATDMHILCKIDHQGGAVQLPGSNITIHVPEGHVAPGEYQDISLKALLDPPSSLNNNLSTTVSPVLEIILSNINTLEVLLLEMKITAEVKNDPYSQVMTEVATFYSYNKEGPYEKLSGGYIYKDTLQIKLPTLSRITYIVTAAQAKSIQPPATSVYDYIHKSITVAVFGPKHIHPAFTTVLAVIGHNYIPEILTIDDIKKRGKNMPPVVFQLWGKHQLVQDQIQDLSFYFVPNSSSFEVKAADNQNRIIEQQLKIGKMIRIQFPFSLRGSGEISSFNFRVQIKGKDNNSLVSEFDVQTPNPAPKIQCSSSNQTRLQKRKEIISAPVLQASTINYPKFQDKPLKINNYAVTLKTVLRQQKMDYLLEYFKGDTIALLGEDKVKAIGQTKIKEWYVGVLRGKVGLVHCKNVKIISKEQVIDFSDAQFTTKMLLEQMTMPFKKLTYIYSSVLSLVSEKVTDWRCLADMLGYSHLSLEELCHGHTEKNSERVSSVVKKLKEDCHADSKKRKFHYELIMGLLKMDCQGLVVRLTQDTVILTAAVQLGIRWRELAEKLARLTKQQMEAYETPHYGRSGEVSVQMMWKPAFDFLYTWAAHYGESYRDVLQDLHCALDKMKYPETRHWRELTGILIFVNCLERLRTTAFSKFQD</sequence>
<dbReference type="GO" id="GO:0005634">
    <property type="term" value="C:nucleus"/>
    <property type="evidence" value="ECO:0007669"/>
    <property type="project" value="UniProtKB-SubCell"/>
</dbReference>
<dbReference type="Pfam" id="PF00791">
    <property type="entry name" value="ZU5"/>
    <property type="match status" value="1"/>
</dbReference>
<dbReference type="GO" id="GO:0005737">
    <property type="term" value="C:cytoplasm"/>
    <property type="evidence" value="ECO:0000318"/>
    <property type="project" value="GO_Central"/>
</dbReference>
<proteinExistence type="predicted"/>
<dbReference type="Bgee" id="108718869">
    <property type="expression patterns" value="Expressed in zone of skin and 12 other cell types or tissues"/>
</dbReference>
<accession>A0A1L8FW14</accession>
<dbReference type="CTD" id="108718869"/>
<dbReference type="OMA" id="PPMLNHD"/>
<evidence type="ECO:0000313" key="4">
    <source>
        <dbReference type="Proteomes" id="UP000186698"/>
    </source>
</evidence>
<reference evidence="5" key="1">
    <citation type="submission" date="2025-08" db="UniProtKB">
        <authorList>
            <consortium name="RefSeq"/>
        </authorList>
    </citation>
    <scope>IDENTIFICATION</scope>
    <source>
        <strain evidence="5">J_2021</strain>
        <tissue evidence="5">Erythrocytes</tissue>
    </source>
</reference>
<evidence type="ECO:0000256" key="3">
    <source>
        <dbReference type="ARBA" id="ARBA00023242"/>
    </source>
</evidence>
<dbReference type="InterPro" id="IPR001452">
    <property type="entry name" value="SH3_domain"/>
</dbReference>